<dbReference type="PANTHER" id="PTHR30576:SF4">
    <property type="entry name" value="UNDECAPRENYL-PHOSPHATE GALACTOSE PHOSPHOTRANSFERASE"/>
    <property type="match status" value="1"/>
</dbReference>
<feature type="transmembrane region" description="Helical" evidence="8">
    <location>
        <begin position="39"/>
        <end position="60"/>
    </location>
</feature>
<organism evidence="10 11">
    <name type="scientific">Ramlibacter monticola</name>
    <dbReference type="NCBI Taxonomy" id="1926872"/>
    <lineage>
        <taxon>Bacteria</taxon>
        <taxon>Pseudomonadati</taxon>
        <taxon>Pseudomonadota</taxon>
        <taxon>Betaproteobacteria</taxon>
        <taxon>Burkholderiales</taxon>
        <taxon>Comamonadaceae</taxon>
        <taxon>Ramlibacter</taxon>
    </lineage>
</organism>
<accession>A0A936Z360</accession>
<dbReference type="Pfam" id="PF02397">
    <property type="entry name" value="Bac_transf"/>
    <property type="match status" value="1"/>
</dbReference>
<keyword evidence="7 8" id="KW-0472">Membrane</keyword>
<name>A0A936Z360_9BURK</name>
<evidence type="ECO:0000313" key="11">
    <source>
        <dbReference type="Proteomes" id="UP000599109"/>
    </source>
</evidence>
<dbReference type="GO" id="GO:0016780">
    <property type="term" value="F:phosphotransferase activity, for other substituted phosphate groups"/>
    <property type="evidence" value="ECO:0007669"/>
    <property type="project" value="TreeGrafter"/>
</dbReference>
<dbReference type="PANTHER" id="PTHR30576">
    <property type="entry name" value="COLANIC BIOSYNTHESIS UDP-GLUCOSE LIPID CARRIER TRANSFERASE"/>
    <property type="match status" value="1"/>
</dbReference>
<keyword evidence="6 8" id="KW-1133">Transmembrane helix</keyword>
<comment type="caution">
    <text evidence="10">The sequence shown here is derived from an EMBL/GenBank/DDBJ whole genome shotgun (WGS) entry which is preliminary data.</text>
</comment>
<evidence type="ECO:0000313" key="10">
    <source>
        <dbReference type="EMBL" id="MBL0394119.1"/>
    </source>
</evidence>
<keyword evidence="11" id="KW-1185">Reference proteome</keyword>
<dbReference type="GO" id="GO:0005886">
    <property type="term" value="C:plasma membrane"/>
    <property type="evidence" value="ECO:0007669"/>
    <property type="project" value="UniProtKB-SubCell"/>
</dbReference>
<keyword evidence="4 10" id="KW-0808">Transferase</keyword>
<evidence type="ECO:0000256" key="1">
    <source>
        <dbReference type="ARBA" id="ARBA00004236"/>
    </source>
</evidence>
<evidence type="ECO:0000256" key="2">
    <source>
        <dbReference type="ARBA" id="ARBA00006464"/>
    </source>
</evidence>
<comment type="similarity">
    <text evidence="2">Belongs to the bacterial sugar transferase family.</text>
</comment>
<evidence type="ECO:0000256" key="5">
    <source>
        <dbReference type="ARBA" id="ARBA00022692"/>
    </source>
</evidence>
<gene>
    <name evidence="10" type="ORF">JJ685_23470</name>
</gene>
<evidence type="ECO:0000256" key="4">
    <source>
        <dbReference type="ARBA" id="ARBA00022679"/>
    </source>
</evidence>
<evidence type="ECO:0000256" key="3">
    <source>
        <dbReference type="ARBA" id="ARBA00022475"/>
    </source>
</evidence>
<dbReference type="Proteomes" id="UP000599109">
    <property type="component" value="Unassembled WGS sequence"/>
</dbReference>
<sequence length="231" mass="26603">MYRSNDEYVGADGEWVHEAGVGAEREVRLNAGVKRAMDILGAVALLVFFLPLLLVVALGVRMSSRGPIIYSQERIGLGGKKFRFYKFRSMVENSEEVFTSFLDSDHEARAQWEKYQKLDRDPRITAFGKFIRKTSLDEFPQFWNVLVGDMSLVGPRPCMPNQKDLYGVYWRHYCAVRPGLTGLWQVSGRNRLTYQQRVLLDAQYVRNWSVWRDIQILARTVSVVLTAQGSR</sequence>
<dbReference type="AlphaFoldDB" id="A0A936Z360"/>
<feature type="domain" description="Bacterial sugar transferase" evidence="9">
    <location>
        <begin position="34"/>
        <end position="225"/>
    </location>
</feature>
<dbReference type="InterPro" id="IPR003362">
    <property type="entry name" value="Bact_transf"/>
</dbReference>
<reference evidence="10 11" key="1">
    <citation type="journal article" date="2017" name="Int. J. Syst. Evol. Microbiol.">
        <title>Ramlibacter monticola sp. nov., isolated from forest soil.</title>
        <authorList>
            <person name="Chaudhary D.K."/>
            <person name="Kim J."/>
        </authorList>
    </citation>
    <scope>NUCLEOTIDE SEQUENCE [LARGE SCALE GENOMIC DNA]</scope>
    <source>
        <strain evidence="10 11">KACC 19175</strain>
    </source>
</reference>
<proteinExistence type="inferred from homology"/>
<evidence type="ECO:0000256" key="7">
    <source>
        <dbReference type="ARBA" id="ARBA00023136"/>
    </source>
</evidence>
<keyword evidence="3" id="KW-1003">Cell membrane</keyword>
<evidence type="ECO:0000259" key="9">
    <source>
        <dbReference type="Pfam" id="PF02397"/>
    </source>
</evidence>
<evidence type="ECO:0000256" key="8">
    <source>
        <dbReference type="SAM" id="Phobius"/>
    </source>
</evidence>
<dbReference type="EMBL" id="JAEQNE010000007">
    <property type="protein sequence ID" value="MBL0394119.1"/>
    <property type="molecule type" value="Genomic_DNA"/>
</dbReference>
<keyword evidence="5 8" id="KW-0812">Transmembrane</keyword>
<evidence type="ECO:0000256" key="6">
    <source>
        <dbReference type="ARBA" id="ARBA00022989"/>
    </source>
</evidence>
<comment type="subcellular location">
    <subcellularLocation>
        <location evidence="1">Cell membrane</location>
    </subcellularLocation>
</comment>
<protein>
    <submittedName>
        <fullName evidence="10">Sugar transferase</fullName>
    </submittedName>
</protein>